<dbReference type="SUPFAM" id="SSF46589">
    <property type="entry name" value="tRNA-binding arm"/>
    <property type="match status" value="1"/>
</dbReference>
<dbReference type="Pfam" id="PF10458">
    <property type="entry name" value="Val_tRNA-synt_C"/>
    <property type="match status" value="1"/>
</dbReference>
<comment type="domain">
    <text evidence="8">ValRS has two distinct active sites: one for aminoacylation and one for editing. The misactivated threonine is translocated from the active site to the editing site.</text>
</comment>
<feature type="binding site" evidence="8">
    <location>
        <position position="586"/>
    </location>
    <ligand>
        <name>ATP</name>
        <dbReference type="ChEBI" id="CHEBI:30616"/>
    </ligand>
</feature>
<dbReference type="FunFam" id="3.40.50.620:FF:000020">
    <property type="entry name" value="Valine--tRNA ligase, mitochondrial"/>
    <property type="match status" value="1"/>
</dbReference>
<dbReference type="SUPFAM" id="SSF50677">
    <property type="entry name" value="ValRS/IleRS/LeuRS editing domain"/>
    <property type="match status" value="1"/>
</dbReference>
<gene>
    <name evidence="8" type="primary">valS</name>
    <name evidence="12" type="ORF">PeribacterD1_0753</name>
</gene>
<dbReference type="Proteomes" id="UP000069135">
    <property type="component" value="Chromosome"/>
</dbReference>
<dbReference type="Pfam" id="PF08264">
    <property type="entry name" value="Anticodon_1"/>
    <property type="match status" value="1"/>
</dbReference>
<evidence type="ECO:0000256" key="4">
    <source>
        <dbReference type="ARBA" id="ARBA00022840"/>
    </source>
</evidence>
<feature type="domain" description="Methionyl/Valyl/Leucyl/Isoleucyl-tRNA synthetase anticodon-binding" evidence="10">
    <location>
        <begin position="674"/>
        <end position="809"/>
    </location>
</feature>
<comment type="function">
    <text evidence="8">Catalyzes the attachment of valine to tRNA(Val). As ValRS can inadvertently accommodate and process structurally similar amino acids such as threonine, to avoid such errors, it has a 'posttransfer' editing activity that hydrolyzes mischarged Thr-tRNA(Val) in a tRNA-dependent manner.</text>
</comment>
<dbReference type="InterPro" id="IPR009008">
    <property type="entry name" value="Val/Leu/Ile-tRNA-synth_edit"/>
</dbReference>
<evidence type="ECO:0000256" key="2">
    <source>
        <dbReference type="ARBA" id="ARBA00022598"/>
    </source>
</evidence>
<evidence type="ECO:0000259" key="11">
    <source>
        <dbReference type="Pfam" id="PF10458"/>
    </source>
</evidence>
<keyword evidence="1 8" id="KW-0963">Cytoplasm</keyword>
<keyword evidence="3 8" id="KW-0547">Nucleotide-binding</keyword>
<dbReference type="SUPFAM" id="SSF47323">
    <property type="entry name" value="Anticodon-binding domain of a subclass of class I aminoacyl-tRNA synthetases"/>
    <property type="match status" value="1"/>
</dbReference>
<evidence type="ECO:0000256" key="1">
    <source>
        <dbReference type="ARBA" id="ARBA00022490"/>
    </source>
</evidence>
<accession>A0A0S1SIL7</accession>
<dbReference type="CDD" id="cd07962">
    <property type="entry name" value="Anticodon_Ia_Val"/>
    <property type="match status" value="1"/>
</dbReference>
<dbReference type="EMBL" id="CP013065">
    <property type="protein sequence ID" value="ALM13424.1"/>
    <property type="molecule type" value="Genomic_DNA"/>
</dbReference>
<dbReference type="PROSITE" id="PS00178">
    <property type="entry name" value="AA_TRNA_LIGASE_I"/>
    <property type="match status" value="1"/>
</dbReference>
<dbReference type="InterPro" id="IPR002303">
    <property type="entry name" value="Valyl-tRNA_ligase"/>
</dbReference>
<keyword evidence="5 8" id="KW-0648">Protein biosynthesis</keyword>
<comment type="similarity">
    <text evidence="8">Belongs to the class-I aminoacyl-tRNA synthetase family. ValS type 1 subfamily.</text>
</comment>
<dbReference type="GO" id="GO:0002161">
    <property type="term" value="F:aminoacyl-tRNA deacylase activity"/>
    <property type="evidence" value="ECO:0007669"/>
    <property type="project" value="InterPro"/>
</dbReference>
<dbReference type="InterPro" id="IPR001412">
    <property type="entry name" value="aa-tRNA-synth_I_CS"/>
</dbReference>
<comment type="subunit">
    <text evidence="8">Monomer.</text>
</comment>
<dbReference type="PANTHER" id="PTHR11946">
    <property type="entry name" value="VALYL-TRNA SYNTHETASES"/>
    <property type="match status" value="1"/>
</dbReference>
<dbReference type="GO" id="GO:0005829">
    <property type="term" value="C:cytosol"/>
    <property type="evidence" value="ECO:0007669"/>
    <property type="project" value="TreeGrafter"/>
</dbReference>
<comment type="subcellular location">
    <subcellularLocation>
        <location evidence="8">Cytoplasm</location>
    </subcellularLocation>
</comment>
<evidence type="ECO:0000259" key="10">
    <source>
        <dbReference type="Pfam" id="PF08264"/>
    </source>
</evidence>
<evidence type="ECO:0000259" key="9">
    <source>
        <dbReference type="Pfam" id="PF00133"/>
    </source>
</evidence>
<dbReference type="SUPFAM" id="SSF52374">
    <property type="entry name" value="Nucleotidylyl transferase"/>
    <property type="match status" value="1"/>
</dbReference>
<feature type="domain" description="Aminoacyl-tRNA synthetase class Ia" evidence="9">
    <location>
        <begin position="14"/>
        <end position="621"/>
    </location>
</feature>
<dbReference type="AlphaFoldDB" id="A0A0S1SUN9"/>
<dbReference type="NCBIfam" id="TIGR00422">
    <property type="entry name" value="valS"/>
    <property type="match status" value="1"/>
</dbReference>
<proteinExistence type="inferred from homology"/>
<dbReference type="Gene3D" id="1.10.730.10">
    <property type="entry name" value="Isoleucyl-tRNA Synthetase, Domain 1"/>
    <property type="match status" value="1"/>
</dbReference>
<name>A0A0S1SUN9_9BACT</name>
<keyword evidence="2 8" id="KW-0436">Ligase</keyword>
<feature type="short sequence motif" description="'KMSKS' region" evidence="8">
    <location>
        <begin position="583"/>
        <end position="587"/>
    </location>
</feature>
<dbReference type="InterPro" id="IPR014729">
    <property type="entry name" value="Rossmann-like_a/b/a_fold"/>
</dbReference>
<comment type="domain">
    <text evidence="8">The C-terminal coiled-coil domain is crucial for aminoacylation activity.</text>
</comment>
<keyword evidence="8" id="KW-0175">Coiled coil</keyword>
<dbReference type="InterPro" id="IPR010978">
    <property type="entry name" value="tRNA-bd_arm"/>
</dbReference>
<dbReference type="InterPro" id="IPR037118">
    <property type="entry name" value="Val-tRNA_synth_C_sf"/>
</dbReference>
<protein>
    <recommendedName>
        <fullName evidence="8">Valine--tRNA ligase</fullName>
        <ecNumber evidence="8">6.1.1.9</ecNumber>
    </recommendedName>
    <alternativeName>
        <fullName evidence="8">Valyl-tRNA synthetase</fullName>
        <shortName evidence="8">ValRS</shortName>
    </alternativeName>
</protein>
<evidence type="ECO:0000256" key="3">
    <source>
        <dbReference type="ARBA" id="ARBA00022741"/>
    </source>
</evidence>
<accession>A0A0S1SIW2</accession>
<dbReference type="InterPro" id="IPR009080">
    <property type="entry name" value="tRNAsynth_Ia_anticodon-bd"/>
</dbReference>
<dbReference type="NCBIfam" id="NF004349">
    <property type="entry name" value="PRK05729.1"/>
    <property type="match status" value="1"/>
</dbReference>
<accession>A0A0S1SX35</accession>
<dbReference type="PATRIC" id="fig|1735161.3.peg.732"/>
<dbReference type="Gene3D" id="1.10.287.380">
    <property type="entry name" value="Valyl-tRNA synthetase, C-terminal domain"/>
    <property type="match status" value="1"/>
</dbReference>
<dbReference type="EC" id="6.1.1.9" evidence="8"/>
<dbReference type="InterPro" id="IPR013155">
    <property type="entry name" value="M/V/L/I-tRNA-synth_anticd-bd"/>
</dbReference>
<dbReference type="PRINTS" id="PR00986">
    <property type="entry name" value="TRNASYNTHVAL"/>
</dbReference>
<evidence type="ECO:0000256" key="8">
    <source>
        <dbReference type="HAMAP-Rule" id="MF_02004"/>
    </source>
</evidence>
<dbReference type="InterPro" id="IPR019499">
    <property type="entry name" value="Val-tRNA_synth_tRNA-bd"/>
</dbReference>
<dbReference type="HAMAP" id="MF_02004">
    <property type="entry name" value="Val_tRNA_synth_type1"/>
    <property type="match status" value="1"/>
</dbReference>
<comment type="caution">
    <text evidence="8">Lacks conserved residue(s) required for the propagation of feature annotation.</text>
</comment>
<reference evidence="13" key="1">
    <citation type="submission" date="2015-10" db="EMBL/GenBank/DDBJ databases">
        <title>Analysis of five complete genome sequences for members of the class Peribacteria in the recently recognized Peregrinibacteria bacterial phylum.</title>
        <authorList>
            <person name="Anantharaman K."/>
            <person name="Brown C.T."/>
            <person name="Burstein D."/>
            <person name="Castelle C.J."/>
            <person name="Probst A.J."/>
            <person name="Thomas B.C."/>
            <person name="Williams K.H."/>
            <person name="Banfield J.F."/>
        </authorList>
    </citation>
    <scope>NUCLEOTIDE SEQUENCE [LARGE SCALE GENOMIC DNA]</scope>
</reference>
<dbReference type="Gene3D" id="3.40.50.620">
    <property type="entry name" value="HUPs"/>
    <property type="match status" value="2"/>
</dbReference>
<dbReference type="InterPro" id="IPR033705">
    <property type="entry name" value="Anticodon_Ia_Val"/>
</dbReference>
<feature type="domain" description="Valyl-tRNA synthetase tRNA-binding arm" evidence="11">
    <location>
        <begin position="868"/>
        <end position="932"/>
    </location>
</feature>
<evidence type="ECO:0000256" key="5">
    <source>
        <dbReference type="ARBA" id="ARBA00022917"/>
    </source>
</evidence>
<dbReference type="KEGG" id="prf:PeribacterA2_0752"/>
<keyword evidence="6 8" id="KW-0030">Aminoacyl-tRNA synthetase</keyword>
<dbReference type="GO" id="GO:0004832">
    <property type="term" value="F:valine-tRNA ligase activity"/>
    <property type="evidence" value="ECO:0007669"/>
    <property type="project" value="UniProtKB-UniRule"/>
</dbReference>
<evidence type="ECO:0000313" key="13">
    <source>
        <dbReference type="Proteomes" id="UP000069135"/>
    </source>
</evidence>
<dbReference type="InterPro" id="IPR002300">
    <property type="entry name" value="aa-tRNA-synth_Ia"/>
</dbReference>
<sequence length="933" mass="105801">MLPKAYDPKACEDQIYTLWEQSGAFKADSASKKEPFVISMPPPNATGQLHLGHAVMLALEDIFTRFARMQGKEALWLPGTDHAAIATESVVIKKIQKEEKIKDPRAHYGREKLVAKIAEFVDVSRGTIRSQVRKMGSSCDWSRERYTLDASLNRCVNEVFKKMYGDGLIYRGQRIVNWDPKMQTTVSDDEIEYVEEKAPFYTFQYGPFQISTARPETKFGDKYVVMHPDDERYKQYKDGDTFTAEWINGPVQATVIKDSEAIDPTFGTGVMTITPWHDMTDFELAERHGLTREQIIDFEGKLLPVAGEFAGLPIEEARPKVVEKLKEKGLLVKVDENYVHRVAVSYRGKGVVEPQIKEQWFIDVNKPVVEWKKKKLSLKQVMQDVIRSKDIRIIPERFEKIYFHWIDNLRDWCVSRQIWWGHRIPVYYCQQCMAGESGGAMNKELGIKNKENGKPHNSSFRIPNSGGLAMTVSAHLISQCPHCGGVVEQDPDTLDTWFSSGLWTWSTLIDPALAADTSLSLKDLLDKSPDFQKFHPTTVMETGYDILFFWVARMILMTTYATGQIPFKHVYLHGLVRTRDGKKMSKSDPATCIDPLEIIPKYGADALRLSMIVGQSPGNDFRLYEEKIAGYRNFINKLWNASRFVLMQCEKAGVDPKGVGKGLVLGNLSVADCALLSSLQGLIEDVTQGLKEYRLSEAGERLYSFVWDYFCDWYLELSKGESNPAVLVHGLRTIVHLLHPYCPFVTEELWSQIAPKGSGPLIREPWPTVEKKLMDHEAEEQLQLLIDVISSIRSLRAEYGVAPEAKIPVTVHAVKSGEFLSRHQAHVLRLANVSELLVVSRAPAHRHGVVSMFLKGVDIHLLLEGVVDLVKVKGNLEAERAQLQKFLAGVRAKLTNEQFMARAKPEVIETEKQKLQDGEEKLKKIEERLKALS</sequence>
<evidence type="ECO:0000313" key="12">
    <source>
        <dbReference type="EMBL" id="ALM13424.1"/>
    </source>
</evidence>
<dbReference type="GO" id="GO:0005524">
    <property type="term" value="F:ATP binding"/>
    <property type="evidence" value="ECO:0007669"/>
    <property type="project" value="UniProtKB-UniRule"/>
</dbReference>
<dbReference type="STRING" id="1735162.PeribacterB2_0753"/>
<dbReference type="Pfam" id="PF00133">
    <property type="entry name" value="tRNA-synt_1"/>
    <property type="match status" value="1"/>
</dbReference>
<accession>A0A0S1SUN9</accession>
<dbReference type="GO" id="GO:0006438">
    <property type="term" value="P:valyl-tRNA aminoacylation"/>
    <property type="evidence" value="ECO:0007669"/>
    <property type="project" value="UniProtKB-UniRule"/>
</dbReference>
<reference evidence="12 13" key="2">
    <citation type="journal article" date="2016" name="PeerJ">
        <title>Analysis of five complete genome sequences for members of the class Peribacteria in the recently recognized Peregrinibacteria bacterial phylum.</title>
        <authorList>
            <person name="Anantharaman K."/>
            <person name="Brown C.T."/>
            <person name="Burstein D."/>
            <person name="Castelle C.J."/>
            <person name="Probst A.J."/>
            <person name="Thomas B.C."/>
            <person name="Williams K.H."/>
            <person name="Banfield J.F."/>
        </authorList>
    </citation>
    <scope>NUCLEOTIDE SEQUENCE [LARGE SCALE GENOMIC DNA]</scope>
    <source>
        <strain evidence="12">RIFOXYD1_FULL_PER-ii_59_16</strain>
    </source>
</reference>
<organism evidence="12 13">
    <name type="scientific">Candidatus Peribacter riflensis</name>
    <dbReference type="NCBI Taxonomy" id="1735162"/>
    <lineage>
        <taxon>Bacteria</taxon>
        <taxon>Candidatus Peregrinibacteriota</taxon>
        <taxon>Candidatus Peribacteria</taxon>
        <taxon>Candidatus Peribacterales</taxon>
        <taxon>Candidatus Peribacteraceae</taxon>
        <taxon>Candidatus Peribacter</taxon>
    </lineage>
</organism>
<evidence type="ECO:0000256" key="7">
    <source>
        <dbReference type="ARBA" id="ARBA00047552"/>
    </source>
</evidence>
<keyword evidence="4 8" id="KW-0067">ATP-binding</keyword>
<comment type="catalytic activity">
    <reaction evidence="7 8">
        <text>tRNA(Val) + L-valine + ATP = L-valyl-tRNA(Val) + AMP + diphosphate</text>
        <dbReference type="Rhea" id="RHEA:10704"/>
        <dbReference type="Rhea" id="RHEA-COMP:9672"/>
        <dbReference type="Rhea" id="RHEA-COMP:9708"/>
        <dbReference type="ChEBI" id="CHEBI:30616"/>
        <dbReference type="ChEBI" id="CHEBI:33019"/>
        <dbReference type="ChEBI" id="CHEBI:57762"/>
        <dbReference type="ChEBI" id="CHEBI:78442"/>
        <dbReference type="ChEBI" id="CHEBI:78537"/>
        <dbReference type="ChEBI" id="CHEBI:456215"/>
        <dbReference type="EC" id="6.1.1.9"/>
    </reaction>
</comment>
<dbReference type="PANTHER" id="PTHR11946:SF93">
    <property type="entry name" value="VALINE--TRNA LIGASE, CHLOROPLASTIC_MITOCHONDRIAL 2"/>
    <property type="match status" value="1"/>
</dbReference>
<evidence type="ECO:0000256" key="6">
    <source>
        <dbReference type="ARBA" id="ARBA00023146"/>
    </source>
</evidence>
<accession>A0A0S1SN63</accession>